<dbReference type="AlphaFoldDB" id="A0A6P1TPP3"/>
<evidence type="ECO:0000313" key="1">
    <source>
        <dbReference type="EMBL" id="QHQ61368.1"/>
    </source>
</evidence>
<reference evidence="1 2" key="1">
    <citation type="submission" date="2020-01" db="EMBL/GenBank/DDBJ databases">
        <title>Genome analysis of Anaerocolumna sp. CBA3638.</title>
        <authorList>
            <person name="Kim J."/>
            <person name="Roh S.W."/>
        </authorList>
    </citation>
    <scope>NUCLEOTIDE SEQUENCE [LARGE SCALE GENOMIC DNA]</scope>
    <source>
        <strain evidence="1 2">CBA3638</strain>
    </source>
</reference>
<evidence type="ECO:0000313" key="2">
    <source>
        <dbReference type="Proteomes" id="UP000464314"/>
    </source>
</evidence>
<accession>A0A6P1TPP3</accession>
<name>A0A6P1TPP3_9FIRM</name>
<dbReference type="KEGG" id="anr:Ana3638_11775"/>
<sequence length="200" mass="22385">MQKPNDYDNVQAYGEFTPLKLGGHICKIMQVKETKSAKGKNMLEISLDIAEGDQKDYFAQQYKTDTRENKKWGCTVYQLINDANGNTGRGFKSFITAAENSNPGFKVTWGDKFASCFKGKLIGGVFGREQYLNNQQEKKFATKCMQFRSVEVIRNGVDTPEDKLLPESQDNGYGPGYTPSAVGDGFMNIPNGLEEELPFM</sequence>
<dbReference type="EMBL" id="CP048000">
    <property type="protein sequence ID" value="QHQ61368.1"/>
    <property type="molecule type" value="Genomic_DNA"/>
</dbReference>
<dbReference type="Proteomes" id="UP000464314">
    <property type="component" value="Chromosome"/>
</dbReference>
<proteinExistence type="predicted"/>
<organism evidence="1 2">
    <name type="scientific">Anaerocolumna sedimenticola</name>
    <dbReference type="NCBI Taxonomy" id="2696063"/>
    <lineage>
        <taxon>Bacteria</taxon>
        <taxon>Bacillati</taxon>
        <taxon>Bacillota</taxon>
        <taxon>Clostridia</taxon>
        <taxon>Lachnospirales</taxon>
        <taxon>Lachnospiraceae</taxon>
        <taxon>Anaerocolumna</taxon>
    </lineage>
</organism>
<gene>
    <name evidence="1" type="ORF">Ana3638_11775</name>
</gene>
<protein>
    <submittedName>
        <fullName evidence="1">Uncharacterized protein</fullName>
    </submittedName>
</protein>
<dbReference type="RefSeq" id="WP_161838193.1">
    <property type="nucleotide sequence ID" value="NZ_CP048000.1"/>
</dbReference>
<keyword evidence="2" id="KW-1185">Reference proteome</keyword>